<reference evidence="1" key="1">
    <citation type="submission" date="2022-07" db="EMBL/GenBank/DDBJ databases">
        <title>Ectorhizobium quercum gen.nov., sp. nov.</title>
        <authorList>
            <person name="Ma T."/>
            <person name="Li Y."/>
        </authorList>
    </citation>
    <scope>NUCLEOTIDE SEQUENCE</scope>
    <source>
        <strain evidence="1">BDR2-2</strain>
    </source>
</reference>
<sequence length="343" mass="35874">MTENTANLEMPYILPSQAQKHVTHNEALQRLDATVQLTLAATLASPPASPEEGRCFAIALGADGEWSGRDGRIAMRQDGAWIYLAPRAGWRAWDMAGGRLLVYDGDGWRGVPLPDEAECRTLGISTAADQTNRLAVAADATLLTHAGNGHQLKINKAAAGDTASLLFQSDWTGFAEMGLSGNNEFSIKVGDGTGWATALAVTQSGEVHRPLNPAFRAWSGPGTLSPAPGSQTGFQHISNLQGDAVLDTALSAGFALHIPAGGLYFLSMKLVILSSAGHEITLLANGTTELLKCQGGASGSVALTQTVTGFARLNSGDRLSISHAGNAQLECGENRTELTGVML</sequence>
<dbReference type="EMBL" id="JANFPI010000002">
    <property type="protein sequence ID" value="MCX8996713.1"/>
    <property type="molecule type" value="Genomic_DNA"/>
</dbReference>
<dbReference type="Pfam" id="PF10983">
    <property type="entry name" value="DUF2793"/>
    <property type="match status" value="1"/>
</dbReference>
<dbReference type="InterPro" id="IPR021251">
    <property type="entry name" value="DUF2793"/>
</dbReference>
<dbReference type="RefSeq" id="WP_306410495.1">
    <property type="nucleotide sequence ID" value="NZ_JANFPI010000002.1"/>
</dbReference>
<evidence type="ECO:0000313" key="1">
    <source>
        <dbReference type="EMBL" id="MCX8996713.1"/>
    </source>
</evidence>
<evidence type="ECO:0000313" key="2">
    <source>
        <dbReference type="Proteomes" id="UP001208771"/>
    </source>
</evidence>
<accession>A0AAE3SUI5</accession>
<proteinExistence type="predicted"/>
<gene>
    <name evidence="1" type="ORF">NOF55_06305</name>
</gene>
<dbReference type="Proteomes" id="UP001208771">
    <property type="component" value="Unassembled WGS sequence"/>
</dbReference>
<organism evidence="1 2">
    <name type="scientific">Ectorhizobium quercum</name>
    <dbReference type="NCBI Taxonomy" id="2965071"/>
    <lineage>
        <taxon>Bacteria</taxon>
        <taxon>Pseudomonadati</taxon>
        <taxon>Pseudomonadota</taxon>
        <taxon>Alphaproteobacteria</taxon>
        <taxon>Hyphomicrobiales</taxon>
        <taxon>Rhizobiaceae</taxon>
        <taxon>Ectorhizobium</taxon>
    </lineage>
</organism>
<comment type="caution">
    <text evidence="1">The sequence shown here is derived from an EMBL/GenBank/DDBJ whole genome shotgun (WGS) entry which is preliminary data.</text>
</comment>
<protein>
    <submittedName>
        <fullName evidence="1">DUF2793 domain-containing protein</fullName>
    </submittedName>
</protein>
<keyword evidence="2" id="KW-1185">Reference proteome</keyword>
<name>A0AAE3SUI5_9HYPH</name>
<dbReference type="AlphaFoldDB" id="A0AAE3SUI5"/>